<evidence type="ECO:0000313" key="11">
    <source>
        <dbReference type="EMBL" id="TCL43800.1"/>
    </source>
</evidence>
<evidence type="ECO:0000256" key="3">
    <source>
        <dbReference type="ARBA" id="ARBA00022618"/>
    </source>
</evidence>
<feature type="compositionally biased region" description="Low complexity" evidence="8">
    <location>
        <begin position="357"/>
        <end position="411"/>
    </location>
</feature>
<dbReference type="PROSITE" id="PS51779">
    <property type="entry name" value="POTRA"/>
    <property type="match status" value="1"/>
</dbReference>
<evidence type="ECO:0000256" key="2">
    <source>
        <dbReference type="ARBA" id="ARBA00022475"/>
    </source>
</evidence>
<proteinExistence type="predicted"/>
<dbReference type="GO" id="GO:0051301">
    <property type="term" value="P:cell division"/>
    <property type="evidence" value="ECO:0007669"/>
    <property type="project" value="UniProtKB-KW"/>
</dbReference>
<dbReference type="InterPro" id="IPR050487">
    <property type="entry name" value="FtsQ_DivIB"/>
</dbReference>
<feature type="compositionally biased region" description="Basic residues" evidence="8">
    <location>
        <begin position="21"/>
        <end position="31"/>
    </location>
</feature>
<evidence type="ECO:0000256" key="5">
    <source>
        <dbReference type="ARBA" id="ARBA00022989"/>
    </source>
</evidence>
<dbReference type="AlphaFoldDB" id="A0A9X8Y8G4"/>
<comment type="caution">
    <text evidence="11">The sequence shown here is derived from an EMBL/GenBank/DDBJ whole genome shotgun (WGS) entry which is preliminary data.</text>
</comment>
<evidence type="ECO:0000256" key="4">
    <source>
        <dbReference type="ARBA" id="ARBA00022692"/>
    </source>
</evidence>
<dbReference type="InterPro" id="IPR034746">
    <property type="entry name" value="POTRA"/>
</dbReference>
<feature type="compositionally biased region" description="Basic residues" evidence="8">
    <location>
        <begin position="48"/>
        <end position="57"/>
    </location>
</feature>
<dbReference type="Gene3D" id="3.10.20.310">
    <property type="entry name" value="membrane protein fhac"/>
    <property type="match status" value="1"/>
</dbReference>
<dbReference type="InterPro" id="IPR013685">
    <property type="entry name" value="POTRA_FtsQ_type"/>
</dbReference>
<dbReference type="GO" id="GO:0005886">
    <property type="term" value="C:plasma membrane"/>
    <property type="evidence" value="ECO:0007669"/>
    <property type="project" value="TreeGrafter"/>
</dbReference>
<feature type="domain" description="POTRA" evidence="10">
    <location>
        <begin position="86"/>
        <end position="156"/>
    </location>
</feature>
<feature type="transmembrane region" description="Helical" evidence="9">
    <location>
        <begin position="63"/>
        <end position="85"/>
    </location>
</feature>
<evidence type="ECO:0000256" key="6">
    <source>
        <dbReference type="ARBA" id="ARBA00023136"/>
    </source>
</evidence>
<keyword evidence="2" id="KW-1003">Cell membrane</keyword>
<keyword evidence="5 9" id="KW-1133">Transmembrane helix</keyword>
<feature type="region of interest" description="Disordered" evidence="8">
    <location>
        <begin position="313"/>
        <end position="450"/>
    </location>
</feature>
<keyword evidence="7" id="KW-0131">Cell cycle</keyword>
<evidence type="ECO:0000256" key="1">
    <source>
        <dbReference type="ARBA" id="ARBA00004370"/>
    </source>
</evidence>
<dbReference type="RefSeq" id="WP_165873130.1">
    <property type="nucleotide sequence ID" value="NZ_SLUK01000004.1"/>
</dbReference>
<name>A0A9X8Y8G4_9FIRM</name>
<gene>
    <name evidence="11" type="ORF">EDD78_104139</name>
</gene>
<dbReference type="Proteomes" id="UP000294682">
    <property type="component" value="Unassembled WGS sequence"/>
</dbReference>
<protein>
    <submittedName>
        <fullName evidence="11">Cell division septal protein FtsQ</fullName>
    </submittedName>
</protein>
<dbReference type="PANTHER" id="PTHR37820">
    <property type="entry name" value="CELL DIVISION PROTEIN DIVIB"/>
    <property type="match status" value="1"/>
</dbReference>
<evidence type="ECO:0000256" key="8">
    <source>
        <dbReference type="SAM" id="MobiDB-lite"/>
    </source>
</evidence>
<dbReference type="EMBL" id="SLUK01000004">
    <property type="protein sequence ID" value="TCL43800.1"/>
    <property type="molecule type" value="Genomic_DNA"/>
</dbReference>
<feature type="compositionally biased region" description="Basic and acidic residues" evidence="8">
    <location>
        <begin position="441"/>
        <end position="450"/>
    </location>
</feature>
<feature type="compositionally biased region" description="Basic and acidic residues" evidence="8">
    <location>
        <begin position="36"/>
        <end position="47"/>
    </location>
</feature>
<feature type="region of interest" description="Disordered" evidence="8">
    <location>
        <begin position="1"/>
        <end position="57"/>
    </location>
</feature>
<dbReference type="InterPro" id="IPR005548">
    <property type="entry name" value="Cell_div_FtsQ/DivIB_C"/>
</dbReference>
<evidence type="ECO:0000313" key="12">
    <source>
        <dbReference type="Proteomes" id="UP000294682"/>
    </source>
</evidence>
<dbReference type="Pfam" id="PF08478">
    <property type="entry name" value="POTRA_1"/>
    <property type="match status" value="1"/>
</dbReference>
<sequence>MPIDEKPFEAPKTGQAPGNPSRKRKPKKKPRLSLFSKKEKGERERAPKKAPRRRGRRRHGRMTLNYLLFGIVGVIILSILCYAVFFKVYKIDVTGDPGEYTAEEIVTASGVKMKQSLFSVDQKKINTLVIDQLPYVQAVNVHKKFPTTVELEVIPSVPVGAIETEGRYLYINSAGKILESEMPSYDKQKYPLIVGITVNTTQQGNYVLNQNSEQIIMLDTLLKAISASGMENINLIDLGNRLNMRIVYDNRLLVELGTEADLDYKLKFVNNTVQSNMSSTAQGVLDVTLIEKWGVFHEADIWELIEKDEQERLQSAGQEGVGEGGGEESPAGGKTGIQVDPNTGAIIVGPKDPLAPESGTDLGGLSSSEGEGASSSEPGTSSQPAPSDASAGDSSSSASSSSRSESSSSKEGSSKEESSSSSKESSSKESSSKGSSSKGSGYDKKDYLVV</sequence>
<reference evidence="11 12" key="1">
    <citation type="submission" date="2019-03" db="EMBL/GenBank/DDBJ databases">
        <title>Genomic Encyclopedia of Type Strains, Phase IV (KMG-IV): sequencing the most valuable type-strain genomes for metagenomic binning, comparative biology and taxonomic classification.</title>
        <authorList>
            <person name="Goeker M."/>
        </authorList>
    </citation>
    <scope>NUCLEOTIDE SEQUENCE [LARGE SCALE GENOMIC DNA]</scope>
    <source>
        <strain evidence="11 12">DSM 100433</strain>
    </source>
</reference>
<keyword evidence="3 11" id="KW-0132">Cell division</keyword>
<keyword evidence="6 9" id="KW-0472">Membrane</keyword>
<evidence type="ECO:0000256" key="9">
    <source>
        <dbReference type="SAM" id="Phobius"/>
    </source>
</evidence>
<evidence type="ECO:0000259" key="10">
    <source>
        <dbReference type="PROSITE" id="PS51779"/>
    </source>
</evidence>
<comment type="subcellular location">
    <subcellularLocation>
        <location evidence="1">Membrane</location>
    </subcellularLocation>
</comment>
<evidence type="ECO:0000256" key="7">
    <source>
        <dbReference type="ARBA" id="ARBA00023306"/>
    </source>
</evidence>
<keyword evidence="4 9" id="KW-0812">Transmembrane</keyword>
<accession>A0A9X8Y8G4</accession>
<keyword evidence="12" id="KW-1185">Reference proteome</keyword>
<dbReference type="Pfam" id="PF03799">
    <property type="entry name" value="FtsQ_DivIB_C"/>
    <property type="match status" value="1"/>
</dbReference>
<dbReference type="PANTHER" id="PTHR37820:SF1">
    <property type="entry name" value="CELL DIVISION PROTEIN FTSQ"/>
    <property type="match status" value="1"/>
</dbReference>
<organism evidence="11 12">
    <name type="scientific">Harryflintia acetispora</name>
    <dbReference type="NCBI Taxonomy" id="1849041"/>
    <lineage>
        <taxon>Bacteria</taxon>
        <taxon>Bacillati</taxon>
        <taxon>Bacillota</taxon>
        <taxon>Clostridia</taxon>
        <taxon>Eubacteriales</taxon>
        <taxon>Oscillospiraceae</taxon>
        <taxon>Harryflintia</taxon>
    </lineage>
</organism>